<dbReference type="AlphaFoldDB" id="A0AB35INF8"/>
<proteinExistence type="predicted"/>
<evidence type="ECO:0000313" key="2">
    <source>
        <dbReference type="EMBL" id="MDB7085171.1"/>
    </source>
</evidence>
<name>A0AB35INF8_9FIRM</name>
<reference evidence="2" key="1">
    <citation type="submission" date="2023-01" db="EMBL/GenBank/DDBJ databases">
        <title>Human gut microbiome strain richness.</title>
        <authorList>
            <person name="Chen-Liaw A."/>
        </authorList>
    </citation>
    <scope>NUCLEOTIDE SEQUENCE</scope>
    <source>
        <strain evidence="2">1001217st2_G6_1001217B_191108</strain>
    </source>
</reference>
<keyword evidence="1" id="KW-0812">Transmembrane</keyword>
<sequence length="113" mass="13216">MKFIVPQNFKNGRLIMKRYRLFDLVMLISAVGFSLVVFIAVVQSGIGRNGIIFFFAFFSILIFITFILTMGAGINHNILELILTIKDYYKTEKKYEWAGRIYADEENFKKEQK</sequence>
<gene>
    <name evidence="2" type="ORF">PM738_15290</name>
</gene>
<dbReference type="RefSeq" id="WP_008791084.1">
    <property type="nucleotide sequence ID" value="NZ_CP083622.1"/>
</dbReference>
<protein>
    <submittedName>
        <fullName evidence="2">Uncharacterized protein</fullName>
    </submittedName>
</protein>
<dbReference type="EMBL" id="JAQLKE010000032">
    <property type="protein sequence ID" value="MDB7085171.1"/>
    <property type="molecule type" value="Genomic_DNA"/>
</dbReference>
<keyword evidence="1" id="KW-0472">Membrane</keyword>
<evidence type="ECO:0000256" key="1">
    <source>
        <dbReference type="SAM" id="Phobius"/>
    </source>
</evidence>
<dbReference type="Proteomes" id="UP001211987">
    <property type="component" value="Unassembled WGS sequence"/>
</dbReference>
<feature type="transmembrane region" description="Helical" evidence="1">
    <location>
        <begin position="52"/>
        <end position="74"/>
    </location>
</feature>
<organism evidence="2 3">
    <name type="scientific">Thomasclavelia ramosa</name>
    <dbReference type="NCBI Taxonomy" id="1547"/>
    <lineage>
        <taxon>Bacteria</taxon>
        <taxon>Bacillati</taxon>
        <taxon>Bacillota</taxon>
        <taxon>Erysipelotrichia</taxon>
        <taxon>Erysipelotrichales</taxon>
        <taxon>Coprobacillaceae</taxon>
        <taxon>Thomasclavelia</taxon>
    </lineage>
</organism>
<comment type="caution">
    <text evidence="2">The sequence shown here is derived from an EMBL/GenBank/DDBJ whole genome shotgun (WGS) entry which is preliminary data.</text>
</comment>
<accession>A0AB35INF8</accession>
<evidence type="ECO:0000313" key="3">
    <source>
        <dbReference type="Proteomes" id="UP001211987"/>
    </source>
</evidence>
<feature type="transmembrane region" description="Helical" evidence="1">
    <location>
        <begin position="21"/>
        <end position="46"/>
    </location>
</feature>
<keyword evidence="1" id="KW-1133">Transmembrane helix</keyword>